<dbReference type="InParanoid" id="E5A5A8"/>
<reference evidence="2" key="1">
    <citation type="journal article" date="2011" name="Nat. Commun.">
        <title>Effector diversification within compartments of the Leptosphaeria maculans genome affected by Repeat-Induced Point mutations.</title>
        <authorList>
            <person name="Rouxel T."/>
            <person name="Grandaubert J."/>
            <person name="Hane J.K."/>
            <person name="Hoede C."/>
            <person name="van de Wouw A.P."/>
            <person name="Couloux A."/>
            <person name="Dominguez V."/>
            <person name="Anthouard V."/>
            <person name="Bally P."/>
            <person name="Bourras S."/>
            <person name="Cozijnsen A.J."/>
            <person name="Ciuffetti L.M."/>
            <person name="Degrave A."/>
            <person name="Dilmaghani A."/>
            <person name="Duret L."/>
            <person name="Fudal I."/>
            <person name="Goodwin S.B."/>
            <person name="Gout L."/>
            <person name="Glaser N."/>
            <person name="Linglin J."/>
            <person name="Kema G.H.J."/>
            <person name="Lapalu N."/>
            <person name="Lawrence C.B."/>
            <person name="May K."/>
            <person name="Meyer M."/>
            <person name="Ollivier B."/>
            <person name="Poulain J."/>
            <person name="Schoch C.L."/>
            <person name="Simon A."/>
            <person name="Spatafora J.W."/>
            <person name="Stachowiak A."/>
            <person name="Turgeon B.G."/>
            <person name="Tyler B.M."/>
            <person name="Vincent D."/>
            <person name="Weissenbach J."/>
            <person name="Amselem J."/>
            <person name="Quesneville H."/>
            <person name="Oliver R.P."/>
            <person name="Wincker P."/>
            <person name="Balesdent M.-H."/>
            <person name="Howlett B.J."/>
        </authorList>
    </citation>
    <scope>NUCLEOTIDE SEQUENCE [LARGE SCALE GENOMIC DNA]</scope>
    <source>
        <strain evidence="2">JN3 / isolate v23.1.3 / race Av1-4-5-6-7-8</strain>
    </source>
</reference>
<dbReference type="VEuPathDB" id="FungiDB:LEMA_P080450.1"/>
<organism evidence="2">
    <name type="scientific">Leptosphaeria maculans (strain JN3 / isolate v23.1.3 / race Av1-4-5-6-7-8)</name>
    <name type="common">Blackleg fungus</name>
    <name type="synonym">Phoma lingam</name>
    <dbReference type="NCBI Taxonomy" id="985895"/>
    <lineage>
        <taxon>Eukaryota</taxon>
        <taxon>Fungi</taxon>
        <taxon>Dikarya</taxon>
        <taxon>Ascomycota</taxon>
        <taxon>Pezizomycotina</taxon>
        <taxon>Dothideomycetes</taxon>
        <taxon>Pleosporomycetidae</taxon>
        <taxon>Pleosporales</taxon>
        <taxon>Pleosporineae</taxon>
        <taxon>Leptosphaeriaceae</taxon>
        <taxon>Plenodomus</taxon>
        <taxon>Plenodomus lingam/Leptosphaeria maculans species complex</taxon>
    </lineage>
</organism>
<dbReference type="Proteomes" id="UP000002668">
    <property type="component" value="Genome"/>
</dbReference>
<keyword evidence="2" id="KW-1185">Reference proteome</keyword>
<dbReference type="AlphaFoldDB" id="E5A5A8"/>
<dbReference type="OrthoDB" id="10623625at2759"/>
<dbReference type="OMA" id="HDSNHDC"/>
<accession>E5A5A8</accession>
<gene>
    <name evidence="1" type="ORF">LEMA_P080450.1</name>
</gene>
<dbReference type="EMBL" id="FP929134">
    <property type="protein sequence ID" value="CBX98806.1"/>
    <property type="molecule type" value="Genomic_DNA"/>
</dbReference>
<dbReference type="HOGENOM" id="CLU_1230138_0_0_1"/>
<name>E5A5A8_LEPMJ</name>
<protein>
    <submittedName>
        <fullName evidence="1">Predicted protein</fullName>
    </submittedName>
</protein>
<sequence>MPRKSRSSRHHEQIVPGSTDEYIAIIQPADGDPEVISGGLEGLPGWGPRRGPPTPTYEEAGYAGREFGWREAYPQAHRGNYERSYIHHQERGFGHGQWFRAREGFEDGEDDGWGHGYMGGFQDGYANYGSRYGPQYDDYYTGLHGVDDFGGYGDYPGGHYGYFDERRGHYGHDAYPGYGFNNQMDDDYGYSNYMDGGYGYDDYLGGYDGYNNYYGYGRHCGYGYY</sequence>
<evidence type="ECO:0000313" key="2">
    <source>
        <dbReference type="Proteomes" id="UP000002668"/>
    </source>
</evidence>
<proteinExistence type="predicted"/>
<dbReference type="GeneID" id="13282100"/>
<evidence type="ECO:0000313" key="1">
    <source>
        <dbReference type="EMBL" id="CBX98806.1"/>
    </source>
</evidence>